<keyword evidence="3" id="KW-1185">Reference proteome</keyword>
<name>A0ABW5D2S9_9BACT</name>
<evidence type="ECO:0000313" key="2">
    <source>
        <dbReference type="EMBL" id="MFD2255368.1"/>
    </source>
</evidence>
<dbReference type="PANTHER" id="PTHR40446:SF2">
    <property type="entry name" value="N-ACETYLGLUCOSAMINE-1-PHOSPHODIESTER ALPHA-N-ACETYLGLUCOSAMINIDASE"/>
    <property type="match status" value="1"/>
</dbReference>
<dbReference type="Proteomes" id="UP001597375">
    <property type="component" value="Unassembled WGS sequence"/>
</dbReference>
<dbReference type="Pfam" id="PF09992">
    <property type="entry name" value="NAGPA"/>
    <property type="match status" value="1"/>
</dbReference>
<organism evidence="2 3">
    <name type="scientific">Luteolibacter algae</name>
    <dbReference type="NCBI Taxonomy" id="454151"/>
    <lineage>
        <taxon>Bacteria</taxon>
        <taxon>Pseudomonadati</taxon>
        <taxon>Verrucomicrobiota</taxon>
        <taxon>Verrucomicrobiia</taxon>
        <taxon>Verrucomicrobiales</taxon>
        <taxon>Verrucomicrobiaceae</taxon>
        <taxon>Luteolibacter</taxon>
    </lineage>
</organism>
<dbReference type="GO" id="GO:0016798">
    <property type="term" value="F:hydrolase activity, acting on glycosyl bonds"/>
    <property type="evidence" value="ECO:0007669"/>
    <property type="project" value="UniProtKB-KW"/>
</dbReference>
<keyword evidence="2" id="KW-0326">Glycosidase</keyword>
<gene>
    <name evidence="2" type="ORF">ACFSSA_01650</name>
</gene>
<protein>
    <submittedName>
        <fullName evidence="2">Phosphodiester glycosidase family protein</fullName>
    </submittedName>
</protein>
<keyword evidence="2" id="KW-0378">Hydrolase</keyword>
<dbReference type="InterPro" id="IPR018711">
    <property type="entry name" value="NAGPA"/>
</dbReference>
<reference evidence="3" key="1">
    <citation type="journal article" date="2019" name="Int. J. Syst. Evol. Microbiol.">
        <title>The Global Catalogue of Microorganisms (GCM) 10K type strain sequencing project: providing services to taxonomists for standard genome sequencing and annotation.</title>
        <authorList>
            <consortium name="The Broad Institute Genomics Platform"/>
            <consortium name="The Broad Institute Genome Sequencing Center for Infectious Disease"/>
            <person name="Wu L."/>
            <person name="Ma J."/>
        </authorList>
    </citation>
    <scope>NUCLEOTIDE SEQUENCE [LARGE SCALE GENOMIC DNA]</scope>
    <source>
        <strain evidence="3">CGMCC 4.7106</strain>
    </source>
</reference>
<comment type="caution">
    <text evidence="2">The sequence shown here is derived from an EMBL/GenBank/DDBJ whole genome shotgun (WGS) entry which is preliminary data.</text>
</comment>
<dbReference type="PANTHER" id="PTHR40446">
    <property type="entry name" value="N-ACETYLGLUCOSAMINE-1-PHOSPHODIESTER ALPHA-N-ACETYLGLUCOSAMINIDASE"/>
    <property type="match status" value="1"/>
</dbReference>
<evidence type="ECO:0000313" key="3">
    <source>
        <dbReference type="Proteomes" id="UP001597375"/>
    </source>
</evidence>
<proteinExistence type="predicted"/>
<sequence>MRHILWAIFVICHCHVSAETIEKEGIRYFVVKCDPQKVRIVWRDPEGRQIRDFPAAKSFLESQGEKPWLLMNGGIFEPGGIPSGLLVQSGEELCPVNRKEGAGNFFLKPNGIFLIGRQGARVVDAGAFPLNNEVVRFAVQSGPILLINGKTHPAFNKGSDSRLLRNGVGVMKDGRVIFAISDRKGTKSPNLYEFADFFRSQGCSDALFLDGDISQMRFGAEMSRPSNQFGSIIAVVE</sequence>
<dbReference type="EMBL" id="JBHUIT010000002">
    <property type="protein sequence ID" value="MFD2255368.1"/>
    <property type="molecule type" value="Genomic_DNA"/>
</dbReference>
<feature type="domain" description="Phosphodiester glycosidase" evidence="1">
    <location>
        <begin position="71"/>
        <end position="218"/>
    </location>
</feature>
<accession>A0ABW5D2S9</accession>
<evidence type="ECO:0000259" key="1">
    <source>
        <dbReference type="Pfam" id="PF09992"/>
    </source>
</evidence>